<organism evidence="2 3">
    <name type="scientific">Purpureocillium lilacinum</name>
    <name type="common">Paecilomyces lilacinus</name>
    <dbReference type="NCBI Taxonomy" id="33203"/>
    <lineage>
        <taxon>Eukaryota</taxon>
        <taxon>Fungi</taxon>
        <taxon>Dikarya</taxon>
        <taxon>Ascomycota</taxon>
        <taxon>Pezizomycotina</taxon>
        <taxon>Sordariomycetes</taxon>
        <taxon>Hypocreomycetidae</taxon>
        <taxon>Hypocreales</taxon>
        <taxon>Ophiocordycipitaceae</taxon>
        <taxon>Purpureocillium</taxon>
    </lineage>
</organism>
<feature type="region of interest" description="Disordered" evidence="1">
    <location>
        <begin position="68"/>
        <end position="87"/>
    </location>
</feature>
<name>A0ABR0BYP8_PURLI</name>
<gene>
    <name evidence="2" type="ORF">Purlil1_7174</name>
</gene>
<sequence length="227" mass="24593">MFRRRACWHSSSCVVARASAGAVASGGEPPRFAARRRIEVAGFVSESPRDGPSWGPKGETTRFSRLDVPPLCQSQEDNPGVGPSISSMPRYDGPFAMTRDPSRQGQCQYGAGVVPRPNDPVKLSDPSPSHKVKLFLFLFFDSGRDGAWFRVSHSITLNDAHSAIEVIGHTRRFSILPACFQGCGGRNIKVFTPAIGARSSPEPPFYTHAPVPISPQLSINAHAPWAP</sequence>
<evidence type="ECO:0000313" key="2">
    <source>
        <dbReference type="EMBL" id="KAK4088623.1"/>
    </source>
</evidence>
<keyword evidence="3" id="KW-1185">Reference proteome</keyword>
<dbReference type="EMBL" id="JAWRVI010000024">
    <property type="protein sequence ID" value="KAK4088623.1"/>
    <property type="molecule type" value="Genomic_DNA"/>
</dbReference>
<accession>A0ABR0BYP8</accession>
<protein>
    <submittedName>
        <fullName evidence="2">Uncharacterized protein</fullName>
    </submittedName>
</protein>
<proteinExistence type="predicted"/>
<comment type="caution">
    <text evidence="2">The sequence shown here is derived from an EMBL/GenBank/DDBJ whole genome shotgun (WGS) entry which is preliminary data.</text>
</comment>
<dbReference type="Proteomes" id="UP001287286">
    <property type="component" value="Unassembled WGS sequence"/>
</dbReference>
<reference evidence="2 3" key="1">
    <citation type="journal article" date="2024" name="Microbiol. Resour. Announc.">
        <title>Genome annotations for the ascomycete fungi Trichoderma harzianum, Trichoderma aggressivum, and Purpureocillium lilacinum.</title>
        <authorList>
            <person name="Beijen E.P.W."/>
            <person name="Ohm R.A."/>
        </authorList>
    </citation>
    <scope>NUCLEOTIDE SEQUENCE [LARGE SCALE GENOMIC DNA]</scope>
    <source>
        <strain evidence="2 3">CBS 150709</strain>
    </source>
</reference>
<evidence type="ECO:0000313" key="3">
    <source>
        <dbReference type="Proteomes" id="UP001287286"/>
    </source>
</evidence>
<evidence type="ECO:0000256" key="1">
    <source>
        <dbReference type="SAM" id="MobiDB-lite"/>
    </source>
</evidence>